<name>A0A4D6DWH5_9CAUD</name>
<feature type="compositionally biased region" description="Low complexity" evidence="1">
    <location>
        <begin position="953"/>
        <end position="963"/>
    </location>
</feature>
<reference evidence="2 3" key="1">
    <citation type="submission" date="2019-03" db="EMBL/GenBank/DDBJ databases">
        <authorList>
            <person name="Kim S.G."/>
            <person name="Park S.C."/>
        </authorList>
    </citation>
    <scope>NUCLEOTIDE SEQUENCE [LARGE SCALE GENOMIC DNA]</scope>
</reference>
<feature type="compositionally biased region" description="Acidic residues" evidence="1">
    <location>
        <begin position="924"/>
        <end position="942"/>
    </location>
</feature>
<evidence type="ECO:0000256" key="1">
    <source>
        <dbReference type="SAM" id="MobiDB-lite"/>
    </source>
</evidence>
<accession>A0A4D6DWH5</accession>
<feature type="region of interest" description="Disordered" evidence="1">
    <location>
        <begin position="1"/>
        <end position="22"/>
    </location>
</feature>
<evidence type="ECO:0000313" key="3">
    <source>
        <dbReference type="Proteomes" id="UP000297195"/>
    </source>
</evidence>
<feature type="region of interest" description="Disordered" evidence="1">
    <location>
        <begin position="886"/>
        <end position="974"/>
    </location>
</feature>
<keyword evidence="3" id="KW-1185">Reference proteome</keyword>
<feature type="compositionally biased region" description="Low complexity" evidence="1">
    <location>
        <begin position="914"/>
        <end position="923"/>
    </location>
</feature>
<dbReference type="Proteomes" id="UP000297195">
    <property type="component" value="Segment"/>
</dbReference>
<sequence>MSKLANGYKPVDRTGIRGRLKNASPLDQGLRSLLVKDTNIRNDKDAEEKIKPPIAKVKSLSDIISNNIQATNDLRTITHYIKRAEQIWTTLLLKPNGDQPDLLIYDSQQSDIKNAKLHELLLTVVKNHFTTKYPFEEIIPQIIKDVMFRTGSYALVHLSHSVLDHLINGMEVPLDKNDPKNKNASVAGTEAFRSITETVLQKHFVGGDWSKALNLGYIRKTRNANAGSFVGFESLYTSGPREPEYNLVDPSLKWTFTDNPMVIKAGELAQKLREDRLRQMSGNESLDNWINNRFTQTKGRKKTNKNHLNIVSKETLEEDIKGMYPDRNYDQNETLTVRKGKFYSGNGRGIGITYHWPSEAIINVCLNGEVGKPFGHILLTDPETGEPLKNTSDVKFYQKSKGAGEVDQRPMTGSMNDIISHIRQVAAGGECEHDMGWMVELASANLEKEFIEGLLNGDLKKDVTISLTEENKKLYMSRALRDQGVRAIFVPAEYVTYIALDFSKLGVGRSLIDEAKLHITRLAVLDTADALAQVENSISHTLMTIDPETEDFDIRNTVAMVRDEYFANNPTLHDILGYNNVSIDAVLDRFKEQTLTVKVNPGDNPNMVAPQIDAQQMNREPLKSIDRDTREGLLNTISGMFGLKRSWMDDTGEGNDFAVEALAEQELLRNQTNDYSRTFSRFFTDTMRKYMRVNEPLIGELIDTIKENKKLYMKPDQSGELEIDEELKEKLAAESNDDDVTPEEMDMIKVVLTDFLNTFFVTLPTPAITDSLNKLDDKLATIEKLVSNWLDLGGGADMLKKRATDAGMDADSVIGSIKAVILNEAFQRFNLPMPFESILNDGSNGGILNMVNHAADLENNVLRFLTEWLKGTKKNRSMLERLKAKVDKEEGLDTPEEPGEVQPGNDEFNIDNLPEPQVEGGEVPQEEVPQEEVPQEENPQEEVETKTSEEQQLEQQATEAGTEPSNKADDLWSD</sequence>
<organism evidence="2 3">
    <name type="scientific">Edwardsiella phage pEt-SU</name>
    <dbReference type="NCBI Taxonomy" id="2562142"/>
    <lineage>
        <taxon>Viruses</taxon>
        <taxon>Duplodnaviria</taxon>
        <taxon>Heunggongvirae</taxon>
        <taxon>Uroviricota</taxon>
        <taxon>Caudoviricetes</taxon>
        <taxon>Chimalliviridae</taxon>
        <taxon>Petsuvirus</taxon>
        <taxon>Petsuvirus pEtSU</taxon>
    </lineage>
</organism>
<protein>
    <submittedName>
        <fullName evidence="2">Putative virion structural protein</fullName>
    </submittedName>
</protein>
<dbReference type="EMBL" id="MK689364">
    <property type="protein sequence ID" value="QBZ70652.1"/>
    <property type="molecule type" value="Genomic_DNA"/>
</dbReference>
<gene>
    <name evidence="2" type="ORF">pETSU_071</name>
</gene>
<evidence type="ECO:0000313" key="2">
    <source>
        <dbReference type="EMBL" id="QBZ70652.1"/>
    </source>
</evidence>
<proteinExistence type="predicted"/>